<gene>
    <name evidence="15" type="ORF">Sradi_1074700</name>
</gene>
<evidence type="ECO:0000256" key="7">
    <source>
        <dbReference type="ARBA" id="ARBA00022525"/>
    </source>
</evidence>
<dbReference type="GO" id="GO:0004857">
    <property type="term" value="F:enzyme inhibitor activity"/>
    <property type="evidence" value="ECO:0007669"/>
    <property type="project" value="InterPro"/>
</dbReference>
<evidence type="ECO:0000256" key="8">
    <source>
        <dbReference type="ARBA" id="ARBA00022801"/>
    </source>
</evidence>
<keyword evidence="7" id="KW-0964">Secreted</keyword>
<keyword evidence="6" id="KW-0134">Cell wall</keyword>
<comment type="caution">
    <text evidence="15">The sequence shown here is derived from an EMBL/GenBank/DDBJ whole genome shotgun (WGS) entry which is preliminary data.</text>
</comment>
<protein>
    <recommendedName>
        <fullName evidence="5 13">Pectinesterase</fullName>
        <ecNumber evidence="5 13">3.1.1.11</ecNumber>
    </recommendedName>
</protein>
<dbReference type="PROSITE" id="PS00503">
    <property type="entry name" value="PECTINESTERASE_2"/>
    <property type="match status" value="1"/>
</dbReference>
<evidence type="ECO:0000256" key="6">
    <source>
        <dbReference type="ARBA" id="ARBA00022512"/>
    </source>
</evidence>
<evidence type="ECO:0000256" key="12">
    <source>
        <dbReference type="PROSITE-ProRule" id="PRU10040"/>
    </source>
</evidence>
<keyword evidence="13" id="KW-0732">Signal</keyword>
<reference evidence="15" key="2">
    <citation type="journal article" date="2024" name="Plant">
        <title>Genomic evolution and insights into agronomic trait innovations of Sesamum species.</title>
        <authorList>
            <person name="Miao H."/>
            <person name="Wang L."/>
            <person name="Qu L."/>
            <person name="Liu H."/>
            <person name="Sun Y."/>
            <person name="Le M."/>
            <person name="Wang Q."/>
            <person name="Wei S."/>
            <person name="Zheng Y."/>
            <person name="Lin W."/>
            <person name="Duan Y."/>
            <person name="Cao H."/>
            <person name="Xiong S."/>
            <person name="Wang X."/>
            <person name="Wei L."/>
            <person name="Li C."/>
            <person name="Ma Q."/>
            <person name="Ju M."/>
            <person name="Zhao R."/>
            <person name="Li G."/>
            <person name="Mu C."/>
            <person name="Tian Q."/>
            <person name="Mei H."/>
            <person name="Zhang T."/>
            <person name="Gao T."/>
            <person name="Zhang H."/>
        </authorList>
    </citation>
    <scope>NUCLEOTIDE SEQUENCE</scope>
    <source>
        <strain evidence="15">G02</strain>
    </source>
</reference>
<keyword evidence="10" id="KW-0961">Cell wall biogenesis/degradation</keyword>
<dbReference type="InterPro" id="IPR035513">
    <property type="entry name" value="Invertase/methylesterase_inhib"/>
</dbReference>
<dbReference type="Pfam" id="PF04043">
    <property type="entry name" value="PMEI"/>
    <property type="match status" value="1"/>
</dbReference>
<feature type="domain" description="Pectinesterase inhibitor" evidence="14">
    <location>
        <begin position="29"/>
        <end position="186"/>
    </location>
</feature>
<dbReference type="SUPFAM" id="SSF101148">
    <property type="entry name" value="Plant invertase/pectin methylesterase inhibitor"/>
    <property type="match status" value="1"/>
</dbReference>
<evidence type="ECO:0000256" key="2">
    <source>
        <dbReference type="ARBA" id="ARBA00005184"/>
    </source>
</evidence>
<evidence type="ECO:0000313" key="15">
    <source>
        <dbReference type="EMBL" id="KAL0425399.1"/>
    </source>
</evidence>
<dbReference type="SMART" id="SM00856">
    <property type="entry name" value="PMEI"/>
    <property type="match status" value="1"/>
</dbReference>
<dbReference type="GO" id="GO:0030599">
    <property type="term" value="F:pectinesterase activity"/>
    <property type="evidence" value="ECO:0007669"/>
    <property type="project" value="UniProtKB-UniRule"/>
</dbReference>
<dbReference type="PANTHER" id="PTHR31707">
    <property type="entry name" value="PECTINESTERASE"/>
    <property type="match status" value="1"/>
</dbReference>
<comment type="subcellular location">
    <subcellularLocation>
        <location evidence="1">Secreted</location>
        <location evidence="1">Cell wall</location>
    </subcellularLocation>
</comment>
<evidence type="ECO:0000256" key="13">
    <source>
        <dbReference type="RuleBase" id="RU000589"/>
    </source>
</evidence>
<dbReference type="EC" id="3.1.1.11" evidence="5 13"/>
<proteinExistence type="inferred from homology"/>
<evidence type="ECO:0000256" key="1">
    <source>
        <dbReference type="ARBA" id="ARBA00004191"/>
    </source>
</evidence>
<dbReference type="CDD" id="cd15798">
    <property type="entry name" value="PMEI-like_3"/>
    <property type="match status" value="1"/>
</dbReference>
<comment type="catalytic activity">
    <reaction evidence="11 13">
        <text>[(1-&gt;4)-alpha-D-galacturonosyl methyl ester](n) + n H2O = [(1-&gt;4)-alpha-D-galacturonosyl](n) + n methanol + n H(+)</text>
        <dbReference type="Rhea" id="RHEA:22380"/>
        <dbReference type="Rhea" id="RHEA-COMP:14570"/>
        <dbReference type="Rhea" id="RHEA-COMP:14573"/>
        <dbReference type="ChEBI" id="CHEBI:15377"/>
        <dbReference type="ChEBI" id="CHEBI:15378"/>
        <dbReference type="ChEBI" id="CHEBI:17790"/>
        <dbReference type="ChEBI" id="CHEBI:140522"/>
        <dbReference type="ChEBI" id="CHEBI:140523"/>
        <dbReference type="EC" id="3.1.1.11"/>
    </reaction>
</comment>
<dbReference type="InterPro" id="IPR000070">
    <property type="entry name" value="Pectinesterase_cat"/>
</dbReference>
<dbReference type="InterPro" id="IPR033131">
    <property type="entry name" value="Pectinesterase_Asp_AS"/>
</dbReference>
<accession>A0AAW2V8Q2</accession>
<dbReference type="AlphaFoldDB" id="A0AAW2V8Q2"/>
<dbReference type="GO" id="GO:0045490">
    <property type="term" value="P:pectin catabolic process"/>
    <property type="evidence" value="ECO:0007669"/>
    <property type="project" value="UniProtKB-UniRule"/>
</dbReference>
<evidence type="ECO:0000256" key="5">
    <source>
        <dbReference type="ARBA" id="ARBA00013229"/>
    </source>
</evidence>
<dbReference type="Pfam" id="PF01095">
    <property type="entry name" value="Pectinesterase"/>
    <property type="match status" value="1"/>
</dbReference>
<comment type="pathway">
    <text evidence="2 13">Glycan metabolism; pectin degradation; 2-dehydro-3-deoxy-D-gluconate from pectin: step 1/5.</text>
</comment>
<dbReference type="EMBL" id="JACGWJ010000004">
    <property type="protein sequence ID" value="KAL0425399.1"/>
    <property type="molecule type" value="Genomic_DNA"/>
</dbReference>
<dbReference type="Gene3D" id="2.160.20.10">
    <property type="entry name" value="Single-stranded right-handed beta-helix, Pectin lyase-like"/>
    <property type="match status" value="1"/>
</dbReference>
<dbReference type="Gene3D" id="1.20.140.40">
    <property type="entry name" value="Invertase/pectin methylesterase inhibitor family protein"/>
    <property type="match status" value="1"/>
</dbReference>
<feature type="signal peptide" evidence="13">
    <location>
        <begin position="1"/>
        <end position="27"/>
    </location>
</feature>
<keyword evidence="8 13" id="KW-0378">Hydrolase</keyword>
<feature type="chain" id="PRO_5043101218" description="Pectinesterase" evidence="13">
    <location>
        <begin position="28"/>
        <end position="570"/>
    </location>
</feature>
<feature type="active site" evidence="12">
    <location>
        <position position="403"/>
    </location>
</feature>
<evidence type="ECO:0000256" key="3">
    <source>
        <dbReference type="ARBA" id="ARBA00006027"/>
    </source>
</evidence>
<keyword evidence="9 13" id="KW-0063">Aspartyl esterase</keyword>
<evidence type="ECO:0000256" key="9">
    <source>
        <dbReference type="ARBA" id="ARBA00023085"/>
    </source>
</evidence>
<evidence type="ECO:0000256" key="11">
    <source>
        <dbReference type="ARBA" id="ARBA00047928"/>
    </source>
</evidence>
<dbReference type="FunFam" id="2.160.20.10:FF:000001">
    <property type="entry name" value="Pectinesterase"/>
    <property type="match status" value="1"/>
</dbReference>
<dbReference type="SUPFAM" id="SSF51126">
    <property type="entry name" value="Pectin lyase-like"/>
    <property type="match status" value="1"/>
</dbReference>
<sequence length="570" mass="62478">MPNPNPLWTLLFSSLFILSLAPPPLSAQSPPQSPSSACKSTLYPKLCLSILSAFQHSPASSDNYSKFSVKQSLKHARRLSDSILHFLANNTKEKSLMSYAEISALNDCHHLQELNVDYLELISSELKTAENMSDVLVGRVQSLLSAVVTNQQTCFDGLADAGSGIARALAAPLGDAAAMYSASLGLVMHALGSGRRRRRGGGGVSGRRGAMELDWARLPTSVLIEFLHESEESLKGRRLLGELDMDGGIHVNDSVTVSPYGGGNFTTINDAIAFAPNNSDGYFIIYAMQGYYEEYVVVPRNKKNIMLIGDGINSTVITGNRSVIDGWTTFNSATFVVSGERFVAIDIAFKNTAGPEKHQAVAVRNNADLSTFYRCSFEGYQDTLYAHSLRQFYRECDIYGTVDFIFGNAAAVFQNCNLFARKPMPNQKVAFTAQGRTDPNQNTGISIHNCTIGAAPDLAMDLNSSNLSTNYLGRPWKEYSRTVYMQSYIGSLINPVGWLEWNGTKGLDTLYYGEYENYGPGADTSMRVQWPGYSLMNASDAFNFTVYNLTMGDTWLPDTTIPFSAGLLQH</sequence>
<reference evidence="15" key="1">
    <citation type="submission" date="2020-06" db="EMBL/GenBank/DDBJ databases">
        <authorList>
            <person name="Li T."/>
            <person name="Hu X."/>
            <person name="Zhang T."/>
            <person name="Song X."/>
            <person name="Zhang H."/>
            <person name="Dai N."/>
            <person name="Sheng W."/>
            <person name="Hou X."/>
            <person name="Wei L."/>
        </authorList>
    </citation>
    <scope>NUCLEOTIDE SEQUENCE</scope>
    <source>
        <strain evidence="15">G02</strain>
        <tissue evidence="15">Leaf</tissue>
    </source>
</reference>
<organism evidence="15">
    <name type="scientific">Sesamum radiatum</name>
    <name type="common">Black benniseed</name>
    <dbReference type="NCBI Taxonomy" id="300843"/>
    <lineage>
        <taxon>Eukaryota</taxon>
        <taxon>Viridiplantae</taxon>
        <taxon>Streptophyta</taxon>
        <taxon>Embryophyta</taxon>
        <taxon>Tracheophyta</taxon>
        <taxon>Spermatophyta</taxon>
        <taxon>Magnoliopsida</taxon>
        <taxon>eudicotyledons</taxon>
        <taxon>Gunneridae</taxon>
        <taxon>Pentapetalae</taxon>
        <taxon>asterids</taxon>
        <taxon>lamiids</taxon>
        <taxon>Lamiales</taxon>
        <taxon>Pedaliaceae</taxon>
        <taxon>Sesamum</taxon>
    </lineage>
</organism>
<dbReference type="InterPro" id="IPR006501">
    <property type="entry name" value="Pectinesterase_inhib_dom"/>
</dbReference>
<dbReference type="InterPro" id="IPR011050">
    <property type="entry name" value="Pectin_lyase_fold/virulence"/>
</dbReference>
<name>A0AAW2V8Q2_SESRA</name>
<dbReference type="InterPro" id="IPR012334">
    <property type="entry name" value="Pectin_lyas_fold"/>
</dbReference>
<evidence type="ECO:0000256" key="10">
    <source>
        <dbReference type="ARBA" id="ARBA00023316"/>
    </source>
</evidence>
<comment type="similarity">
    <text evidence="3">In the N-terminal section; belongs to the PMEI family.</text>
</comment>
<evidence type="ECO:0000259" key="14">
    <source>
        <dbReference type="SMART" id="SM00856"/>
    </source>
</evidence>
<comment type="similarity">
    <text evidence="4">In the C-terminal section; belongs to the pectinesterase family.</text>
</comment>
<dbReference type="NCBIfam" id="TIGR01614">
    <property type="entry name" value="PME_inhib"/>
    <property type="match status" value="1"/>
</dbReference>
<dbReference type="GO" id="GO:0042545">
    <property type="term" value="P:cell wall modification"/>
    <property type="evidence" value="ECO:0007669"/>
    <property type="project" value="UniProtKB-UniRule"/>
</dbReference>
<evidence type="ECO:0000256" key="4">
    <source>
        <dbReference type="ARBA" id="ARBA00007786"/>
    </source>
</evidence>